<keyword evidence="4 8" id="KW-0472">Membrane</keyword>
<keyword evidence="5 8" id="KW-0564">Palmitate</keyword>
<proteinExistence type="predicted"/>
<evidence type="ECO:0000256" key="8">
    <source>
        <dbReference type="RuleBase" id="RU363105"/>
    </source>
</evidence>
<keyword evidence="6 8" id="KW-0998">Cell outer membrane</keyword>
<dbReference type="InterPro" id="IPR000680">
    <property type="entry name" value="Borrelia_lipo"/>
</dbReference>
<dbReference type="Pfam" id="PF00921">
    <property type="entry name" value="Lipoprotein_2"/>
    <property type="match status" value="1"/>
</dbReference>
<evidence type="ECO:0000256" key="1">
    <source>
        <dbReference type="ARBA" id="ARBA00003932"/>
    </source>
</evidence>
<accession>W6TFS5</accession>
<feature type="non-terminal residue" evidence="9">
    <location>
        <position position="308"/>
    </location>
</feature>
<evidence type="ECO:0000256" key="3">
    <source>
        <dbReference type="ARBA" id="ARBA00022729"/>
    </source>
</evidence>
<keyword evidence="3" id="KW-0732">Signal</keyword>
<protein>
    <recommendedName>
        <fullName evidence="8">Variable large protein</fullName>
    </recommendedName>
</protein>
<comment type="subcellular location">
    <subcellularLocation>
        <location evidence="2 8">Cell outer membrane</location>
        <topology evidence="2 8">Lipid-anchor</topology>
    </subcellularLocation>
</comment>
<dbReference type="AlphaFoldDB" id="W6TFS5"/>
<organism evidence="9 10">
    <name type="scientific">Borrelia duttonii CR2A</name>
    <dbReference type="NCBI Taxonomy" id="1432657"/>
    <lineage>
        <taxon>Bacteria</taxon>
        <taxon>Pseudomonadati</taxon>
        <taxon>Spirochaetota</taxon>
        <taxon>Spirochaetia</taxon>
        <taxon>Spirochaetales</taxon>
        <taxon>Borreliaceae</taxon>
        <taxon>Borrelia</taxon>
    </lineage>
</organism>
<evidence type="ECO:0000256" key="4">
    <source>
        <dbReference type="ARBA" id="ARBA00023136"/>
    </source>
</evidence>
<evidence type="ECO:0000313" key="9">
    <source>
        <dbReference type="EMBL" id="ETZ17098.1"/>
    </source>
</evidence>
<evidence type="ECO:0000256" key="7">
    <source>
        <dbReference type="ARBA" id="ARBA00023288"/>
    </source>
</evidence>
<evidence type="ECO:0000313" key="10">
    <source>
        <dbReference type="Proteomes" id="UP000019148"/>
    </source>
</evidence>
<comment type="function">
    <text evidence="1 8">The Vlp and Vsp proteins are antigenically distinct proteins, only one vlp or vsp gene is transcriptionally active at any one time. Switching between these genes is a mechanism of host immune response evasion.</text>
</comment>
<dbReference type="GO" id="GO:0009279">
    <property type="term" value="C:cell outer membrane"/>
    <property type="evidence" value="ECO:0007669"/>
    <property type="project" value="UniProtKB-SubCell"/>
</dbReference>
<keyword evidence="7 8" id="KW-0449">Lipoprotein</keyword>
<evidence type="ECO:0000256" key="6">
    <source>
        <dbReference type="ARBA" id="ARBA00023237"/>
    </source>
</evidence>
<sequence>MVMMGCNSGGVKGEGTGGDGRGLNEVVSSARQVFLETFLSFSDLLKGAFGITADTTKEAVGERLGEIGEAVNVAKSKLESLKIVDNYNLIKDKADGVITKMIGILEKLVNGSNKIKEATKDASGKIANADNAGDAVQADTESVKGLVEGISMIYEAIRDAKIDLGGNAVKVIADSKAISKLFNATGNASADGLKAANVALNASSGADILAAIEASRRGVGKSAGQIKDATNAYDIAVATKDDTDAHNDISTKGPVIAAGIALRAMAKSGKLATKAADAPQEGINAVLSRAVSKTVNEMMLNIRKTVDK</sequence>
<dbReference type="Proteomes" id="UP000019148">
    <property type="component" value="Unassembled WGS sequence"/>
</dbReference>
<reference evidence="9 10" key="1">
    <citation type="submission" date="2013-12" db="EMBL/GenBank/DDBJ databases">
        <title>Comparative genomics of relapsing fever spirochetes.</title>
        <authorList>
            <person name="Schwan T.G."/>
            <person name="Raffel S.J."/>
            <person name="Porcella S.F."/>
        </authorList>
    </citation>
    <scope>NUCLEOTIDE SEQUENCE [LARGE SCALE GENOMIC DNA]</scope>
    <source>
        <strain evidence="9 10">CR2A</strain>
    </source>
</reference>
<dbReference type="SUPFAM" id="SSF74748">
    <property type="entry name" value="Variable surface antigen VlsE"/>
    <property type="match status" value="1"/>
</dbReference>
<evidence type="ECO:0000256" key="5">
    <source>
        <dbReference type="ARBA" id="ARBA00023139"/>
    </source>
</evidence>
<comment type="caution">
    <text evidence="9">The sequence shown here is derived from an EMBL/GenBank/DDBJ whole genome shotgun (WGS) entry which is preliminary data.</text>
</comment>
<name>W6TFS5_9SPIR</name>
<gene>
    <name evidence="9" type="ORF">BDCR2A_01987</name>
</gene>
<dbReference type="EMBL" id="AZIT01000107">
    <property type="protein sequence ID" value="ETZ17098.1"/>
    <property type="molecule type" value="Genomic_DNA"/>
</dbReference>
<evidence type="ECO:0000256" key="2">
    <source>
        <dbReference type="ARBA" id="ARBA00004459"/>
    </source>
</evidence>